<dbReference type="Pfam" id="PF00082">
    <property type="entry name" value="Peptidase_S8"/>
    <property type="match status" value="1"/>
</dbReference>
<keyword evidence="4" id="KW-0720">Serine protease</keyword>
<dbReference type="PANTHER" id="PTHR43806:SF11">
    <property type="entry name" value="CEREVISIN-RELATED"/>
    <property type="match status" value="1"/>
</dbReference>
<dbReference type="InterPro" id="IPR050131">
    <property type="entry name" value="Peptidase_S8_subtilisin-like"/>
</dbReference>
<dbReference type="PROSITE" id="PS51892">
    <property type="entry name" value="SUBTILASE"/>
    <property type="match status" value="1"/>
</dbReference>
<proteinExistence type="inferred from homology"/>
<evidence type="ECO:0000256" key="5">
    <source>
        <dbReference type="PROSITE-ProRule" id="PRU01240"/>
    </source>
</evidence>
<evidence type="ECO:0000256" key="2">
    <source>
        <dbReference type="ARBA" id="ARBA00022670"/>
    </source>
</evidence>
<comment type="caution">
    <text evidence="5">Lacks conserved residue(s) required for the propagation of feature annotation.</text>
</comment>
<reference evidence="7 8" key="1">
    <citation type="journal article" date="2016" name="Nat. Commun.">
        <title>Thousands of microbial genomes shed light on interconnected biogeochemical processes in an aquifer system.</title>
        <authorList>
            <person name="Anantharaman K."/>
            <person name="Brown C.T."/>
            <person name="Hug L.A."/>
            <person name="Sharon I."/>
            <person name="Castelle C.J."/>
            <person name="Probst A.J."/>
            <person name="Thomas B.C."/>
            <person name="Singh A."/>
            <person name="Wilkins M.J."/>
            <person name="Karaoz U."/>
            <person name="Brodie E.L."/>
            <person name="Williams K.H."/>
            <person name="Hubbard S.S."/>
            <person name="Banfield J.F."/>
        </authorList>
    </citation>
    <scope>NUCLEOTIDE SEQUENCE [LARGE SCALE GENOMIC DNA]</scope>
</reference>
<evidence type="ECO:0000313" key="8">
    <source>
        <dbReference type="Proteomes" id="UP000178835"/>
    </source>
</evidence>
<evidence type="ECO:0000256" key="3">
    <source>
        <dbReference type="ARBA" id="ARBA00022801"/>
    </source>
</evidence>
<comment type="similarity">
    <text evidence="1 5">Belongs to the peptidase S8 family.</text>
</comment>
<feature type="domain" description="Peptidase S8/S53" evidence="6">
    <location>
        <begin position="20"/>
        <end position="107"/>
    </location>
</feature>
<gene>
    <name evidence="7" type="ORF">A2919_02145</name>
</gene>
<dbReference type="Proteomes" id="UP000178835">
    <property type="component" value="Unassembled WGS sequence"/>
</dbReference>
<dbReference type="InterPro" id="IPR000209">
    <property type="entry name" value="Peptidase_S8/S53_dom"/>
</dbReference>
<keyword evidence="3" id="KW-0378">Hydrolase</keyword>
<dbReference type="AlphaFoldDB" id="A0A1G2HDW6"/>
<evidence type="ECO:0000259" key="6">
    <source>
        <dbReference type="Pfam" id="PF00082"/>
    </source>
</evidence>
<comment type="caution">
    <text evidence="7">The sequence shown here is derived from an EMBL/GenBank/DDBJ whole genome shotgun (WGS) entry which is preliminary data.</text>
</comment>
<keyword evidence="2" id="KW-0645">Protease</keyword>
<dbReference type="EMBL" id="MHOH01000016">
    <property type="protein sequence ID" value="OGZ60676.1"/>
    <property type="molecule type" value="Genomic_DNA"/>
</dbReference>
<dbReference type="GO" id="GO:0004252">
    <property type="term" value="F:serine-type endopeptidase activity"/>
    <property type="evidence" value="ECO:0007669"/>
    <property type="project" value="InterPro"/>
</dbReference>
<dbReference type="PANTHER" id="PTHR43806">
    <property type="entry name" value="PEPTIDASE S8"/>
    <property type="match status" value="1"/>
</dbReference>
<organism evidence="7 8">
    <name type="scientific">Candidatus Spechtbacteria bacterium RIFCSPLOWO2_01_FULL_43_12</name>
    <dbReference type="NCBI Taxonomy" id="1802162"/>
    <lineage>
        <taxon>Bacteria</taxon>
        <taxon>Candidatus Spechtiibacteriota</taxon>
    </lineage>
</organism>
<dbReference type="GO" id="GO:0006508">
    <property type="term" value="P:proteolysis"/>
    <property type="evidence" value="ECO:0007669"/>
    <property type="project" value="UniProtKB-KW"/>
</dbReference>
<evidence type="ECO:0000256" key="4">
    <source>
        <dbReference type="ARBA" id="ARBA00022825"/>
    </source>
</evidence>
<dbReference type="Gene3D" id="3.40.50.200">
    <property type="entry name" value="Peptidase S8/S53 domain"/>
    <property type="match status" value="1"/>
</dbReference>
<protein>
    <recommendedName>
        <fullName evidence="6">Peptidase S8/S53 domain-containing protein</fullName>
    </recommendedName>
</protein>
<evidence type="ECO:0000256" key="1">
    <source>
        <dbReference type="ARBA" id="ARBA00011073"/>
    </source>
</evidence>
<name>A0A1G2HDW6_9BACT</name>
<dbReference type="PROSITE" id="PS00138">
    <property type="entry name" value="SUBTILASE_SER"/>
    <property type="match status" value="1"/>
</dbReference>
<sequence length="116" mass="11880">MCNKTNTPATVQARVFVLPSYPAAYESVIAVGATDSSDVLASFSNTGSYVELVAPGVSVNSTHLNGGYAQFSGTSMASPHVAGTAALFLASGSYTNTDVRAMLSDNAELLANGYYG</sequence>
<dbReference type="SUPFAM" id="SSF52743">
    <property type="entry name" value="Subtilisin-like"/>
    <property type="match status" value="1"/>
</dbReference>
<evidence type="ECO:0000313" key="7">
    <source>
        <dbReference type="EMBL" id="OGZ60676.1"/>
    </source>
</evidence>
<accession>A0A1G2HDW6</accession>
<dbReference type="InterPro" id="IPR036852">
    <property type="entry name" value="Peptidase_S8/S53_dom_sf"/>
</dbReference>
<dbReference type="InterPro" id="IPR023828">
    <property type="entry name" value="Peptidase_S8_Ser-AS"/>
</dbReference>